<evidence type="ECO:0000256" key="4">
    <source>
        <dbReference type="ARBA" id="ARBA00022989"/>
    </source>
</evidence>
<dbReference type="Proteomes" id="UP001151582">
    <property type="component" value="Unassembled WGS sequence"/>
</dbReference>
<feature type="domain" description="Major facilitator superfamily (MFS) profile" evidence="7">
    <location>
        <begin position="114"/>
        <end position="596"/>
    </location>
</feature>
<feature type="transmembrane region" description="Helical" evidence="6">
    <location>
        <begin position="464"/>
        <end position="486"/>
    </location>
</feature>
<dbReference type="PROSITE" id="PS50850">
    <property type="entry name" value="MFS"/>
    <property type="match status" value="1"/>
</dbReference>
<keyword evidence="9" id="KW-1185">Reference proteome</keyword>
<dbReference type="InterPro" id="IPR020846">
    <property type="entry name" value="MFS_dom"/>
</dbReference>
<dbReference type="GO" id="GO:0005886">
    <property type="term" value="C:plasma membrane"/>
    <property type="evidence" value="ECO:0007669"/>
    <property type="project" value="TreeGrafter"/>
</dbReference>
<protein>
    <recommendedName>
        <fullName evidence="7">Major facilitator superfamily (MFS) profile domain-containing protein</fullName>
    </recommendedName>
</protein>
<feature type="transmembrane region" description="Helical" evidence="6">
    <location>
        <begin position="437"/>
        <end position="458"/>
    </location>
</feature>
<dbReference type="SUPFAM" id="SSF103473">
    <property type="entry name" value="MFS general substrate transporter"/>
    <property type="match status" value="1"/>
</dbReference>
<feature type="transmembrane region" description="Helical" evidence="6">
    <location>
        <begin position="373"/>
        <end position="394"/>
    </location>
</feature>
<dbReference type="GO" id="GO:0012505">
    <property type="term" value="C:endomembrane system"/>
    <property type="evidence" value="ECO:0007669"/>
    <property type="project" value="UniProtKB-SubCell"/>
</dbReference>
<dbReference type="Pfam" id="PF07690">
    <property type="entry name" value="MFS_1"/>
    <property type="match status" value="1"/>
</dbReference>
<feature type="transmembrane region" description="Helical" evidence="6">
    <location>
        <begin position="237"/>
        <end position="259"/>
    </location>
</feature>
<feature type="transmembrane region" description="Helical" evidence="6">
    <location>
        <begin position="204"/>
        <end position="225"/>
    </location>
</feature>
<dbReference type="EMBL" id="JANBQB010000023">
    <property type="protein sequence ID" value="KAJ1984310.1"/>
    <property type="molecule type" value="Genomic_DNA"/>
</dbReference>
<dbReference type="GO" id="GO:0022857">
    <property type="term" value="F:transmembrane transporter activity"/>
    <property type="evidence" value="ECO:0007669"/>
    <property type="project" value="InterPro"/>
</dbReference>
<evidence type="ECO:0000256" key="1">
    <source>
        <dbReference type="ARBA" id="ARBA00004127"/>
    </source>
</evidence>
<feature type="transmembrane region" description="Helical" evidence="6">
    <location>
        <begin position="406"/>
        <end position="430"/>
    </location>
</feature>
<evidence type="ECO:0000313" key="8">
    <source>
        <dbReference type="EMBL" id="KAJ1984310.1"/>
    </source>
</evidence>
<evidence type="ECO:0000313" key="9">
    <source>
        <dbReference type="Proteomes" id="UP001151582"/>
    </source>
</evidence>
<evidence type="ECO:0000256" key="3">
    <source>
        <dbReference type="ARBA" id="ARBA00022692"/>
    </source>
</evidence>
<keyword evidence="2" id="KW-0813">Transport</keyword>
<sequence>MQFLSVRPLNQNLSESSRATTATIDDSTFIPMSPSRTMCTDISLAVTDTIQVSETNFESIRPAVEESEKIADSALIKKGLARPIRVEIGGYGGNGDGLSPETFHVIHGPRLALLMVGVLLGMVPAALDETIVVTSMYSIASEFNALAVASWLATTYLLTVTAFSPVYGKLSDIFGLRITLFAAMALFMAASVLCALAPSLTVLIIGRCILGAGGAGLLTLPLIIISKCVKEGQRGKLLGLTGMVHCISSVAGPIIGGAFTDQITWRGNFFFNLPICVVAFILVFFTLRVPTPQGSLWAKLKRVDYLGTIMFIVAASALMLSLEWGGKDYAWDSGVIVGLLVGGTLLVIIFLTYELRLVHEPMFDLTLLSYRNVWIACVVSLAVGWVLFTILYYIPLFHQVMHEDSTLIAGLSLLPFLLPLNIIIIGVGYFTERFKRYRAVVSLGMVLLAVGVGLFYLMSRTMSSALLGAMLGITGAGVGLCFEISLIPAQREVKADMLAQVTAIVNFARCTGGMLGVSVSGSAIHQVLANTVGKLEMPLPLSAIEMSLGKIFGLAPELNQGVMDGYVGGIRLALLITFVPVVLGLLVSFFSKRKVQSARP</sequence>
<dbReference type="Gene3D" id="1.20.1720.10">
    <property type="entry name" value="Multidrug resistance protein D"/>
    <property type="match status" value="1"/>
</dbReference>
<dbReference type="OrthoDB" id="10021397at2759"/>
<dbReference type="AlphaFoldDB" id="A0A9W8EFM8"/>
<dbReference type="PANTHER" id="PTHR23501">
    <property type="entry name" value="MAJOR FACILITATOR SUPERFAMILY"/>
    <property type="match status" value="1"/>
</dbReference>
<name>A0A9W8EFM8_9FUNG</name>
<keyword evidence="3 6" id="KW-0812">Transmembrane</keyword>
<evidence type="ECO:0000259" key="7">
    <source>
        <dbReference type="PROSITE" id="PS50850"/>
    </source>
</evidence>
<proteinExistence type="predicted"/>
<dbReference type="InterPro" id="IPR011701">
    <property type="entry name" value="MFS"/>
</dbReference>
<evidence type="ECO:0000256" key="2">
    <source>
        <dbReference type="ARBA" id="ARBA00022448"/>
    </source>
</evidence>
<keyword evidence="5 6" id="KW-0472">Membrane</keyword>
<evidence type="ECO:0000256" key="6">
    <source>
        <dbReference type="SAM" id="Phobius"/>
    </source>
</evidence>
<dbReference type="Gene3D" id="1.20.1250.20">
    <property type="entry name" value="MFS general substrate transporter like domains"/>
    <property type="match status" value="1"/>
</dbReference>
<feature type="transmembrane region" description="Helical" evidence="6">
    <location>
        <begin position="334"/>
        <end position="353"/>
    </location>
</feature>
<feature type="transmembrane region" description="Helical" evidence="6">
    <location>
        <begin position="147"/>
        <end position="166"/>
    </location>
</feature>
<feature type="transmembrane region" description="Helical" evidence="6">
    <location>
        <begin position="111"/>
        <end position="127"/>
    </location>
</feature>
<feature type="transmembrane region" description="Helical" evidence="6">
    <location>
        <begin position="507"/>
        <end position="528"/>
    </location>
</feature>
<keyword evidence="4 6" id="KW-1133">Transmembrane helix</keyword>
<evidence type="ECO:0000256" key="5">
    <source>
        <dbReference type="ARBA" id="ARBA00023136"/>
    </source>
</evidence>
<feature type="transmembrane region" description="Helical" evidence="6">
    <location>
        <begin position="303"/>
        <end position="322"/>
    </location>
</feature>
<dbReference type="PANTHER" id="PTHR23501:SF191">
    <property type="entry name" value="VACUOLAR BASIC AMINO ACID TRANSPORTER 4"/>
    <property type="match status" value="1"/>
</dbReference>
<feature type="transmembrane region" description="Helical" evidence="6">
    <location>
        <begin position="570"/>
        <end position="590"/>
    </location>
</feature>
<accession>A0A9W8EFM8</accession>
<comment type="caution">
    <text evidence="8">The sequence shown here is derived from an EMBL/GenBank/DDBJ whole genome shotgun (WGS) entry which is preliminary data.</text>
</comment>
<gene>
    <name evidence="8" type="ORF">H4R34_000734</name>
</gene>
<comment type="subcellular location">
    <subcellularLocation>
        <location evidence="1">Endomembrane system</location>
        <topology evidence="1">Multi-pass membrane protein</topology>
    </subcellularLocation>
</comment>
<dbReference type="InterPro" id="IPR036259">
    <property type="entry name" value="MFS_trans_sf"/>
</dbReference>
<feature type="transmembrane region" description="Helical" evidence="6">
    <location>
        <begin position="271"/>
        <end position="291"/>
    </location>
</feature>
<organism evidence="8 9">
    <name type="scientific">Dimargaris verticillata</name>
    <dbReference type="NCBI Taxonomy" id="2761393"/>
    <lineage>
        <taxon>Eukaryota</taxon>
        <taxon>Fungi</taxon>
        <taxon>Fungi incertae sedis</taxon>
        <taxon>Zoopagomycota</taxon>
        <taxon>Kickxellomycotina</taxon>
        <taxon>Dimargaritomycetes</taxon>
        <taxon>Dimargaritales</taxon>
        <taxon>Dimargaritaceae</taxon>
        <taxon>Dimargaris</taxon>
    </lineage>
</organism>
<reference evidence="8" key="1">
    <citation type="submission" date="2022-07" db="EMBL/GenBank/DDBJ databases">
        <title>Phylogenomic reconstructions and comparative analyses of Kickxellomycotina fungi.</title>
        <authorList>
            <person name="Reynolds N.K."/>
            <person name="Stajich J.E."/>
            <person name="Barry K."/>
            <person name="Grigoriev I.V."/>
            <person name="Crous P."/>
            <person name="Smith M.E."/>
        </authorList>
    </citation>
    <scope>NUCLEOTIDE SEQUENCE</scope>
    <source>
        <strain evidence="8">RSA 567</strain>
    </source>
</reference>
<feature type="transmembrane region" description="Helical" evidence="6">
    <location>
        <begin position="178"/>
        <end position="198"/>
    </location>
</feature>